<accession>A0A5B8W6E1</accession>
<feature type="signal peptide" evidence="1">
    <location>
        <begin position="1"/>
        <end position="18"/>
    </location>
</feature>
<dbReference type="OrthoDB" id="675613at2"/>
<dbReference type="Gene3D" id="3.30.1150.10">
    <property type="match status" value="1"/>
</dbReference>
<dbReference type="AlphaFoldDB" id="A0A5B8W6E1"/>
<proteinExistence type="predicted"/>
<dbReference type="Proteomes" id="UP000321362">
    <property type="component" value="Chromosome"/>
</dbReference>
<keyword evidence="3" id="KW-1185">Reference proteome</keyword>
<evidence type="ECO:0000256" key="1">
    <source>
        <dbReference type="SAM" id="SignalP"/>
    </source>
</evidence>
<name>A0A5B8W6E1_9SPHI</name>
<dbReference type="KEGG" id="mgk:FSB76_21960"/>
<evidence type="ECO:0000313" key="3">
    <source>
        <dbReference type="Proteomes" id="UP000321362"/>
    </source>
</evidence>
<evidence type="ECO:0000313" key="2">
    <source>
        <dbReference type="EMBL" id="QEC78482.1"/>
    </source>
</evidence>
<keyword evidence="1" id="KW-0732">Signal</keyword>
<sequence>MKYAFTFTLLFTCLTSIAQTKNLLYGNWIKTRLTYQNGKELNDDDTRKFEYLKFSFSQDGKFALAYNYDYKGGSFPFVLNGDTLQYGANLVHIDKLTKDSLIFTQWINNKFDNPNCLKYYFAAEAEYQKAIPLTANDVVSVSQTDTLYRASEKIYAGFKEDDGFRQLVSDAVKGLQQQTPINDHFLATFTINKAGEAVGLQIINGINREFDRQFNKVFEKNKKKWIPATFKGNAVNVQMKTEIRFTNYSKYPVYQRYAQLGTDAMYQGDFNLALFNFDKALKNYAEGDIYYKMALCQIMLGNIEEACSDMLKSEALDYTAATGLKRKYCH</sequence>
<organism evidence="2 3">
    <name type="scientific">Mucilaginibacter ginsenosidivorax</name>
    <dbReference type="NCBI Taxonomy" id="862126"/>
    <lineage>
        <taxon>Bacteria</taxon>
        <taxon>Pseudomonadati</taxon>
        <taxon>Bacteroidota</taxon>
        <taxon>Sphingobacteriia</taxon>
        <taxon>Sphingobacteriales</taxon>
        <taxon>Sphingobacteriaceae</taxon>
        <taxon>Mucilaginibacter</taxon>
    </lineage>
</organism>
<feature type="chain" id="PRO_5022996209" description="TonB C-terminal domain-containing protein" evidence="1">
    <location>
        <begin position="19"/>
        <end position="330"/>
    </location>
</feature>
<dbReference type="EMBL" id="CP042437">
    <property type="protein sequence ID" value="QEC78482.1"/>
    <property type="molecule type" value="Genomic_DNA"/>
</dbReference>
<gene>
    <name evidence="2" type="ORF">FSB76_21960</name>
</gene>
<evidence type="ECO:0008006" key="4">
    <source>
        <dbReference type="Google" id="ProtNLM"/>
    </source>
</evidence>
<dbReference type="RefSeq" id="WP_147057159.1">
    <property type="nucleotide sequence ID" value="NZ_CP042437.1"/>
</dbReference>
<dbReference type="InterPro" id="IPR011990">
    <property type="entry name" value="TPR-like_helical_dom_sf"/>
</dbReference>
<dbReference type="Gene3D" id="1.25.40.10">
    <property type="entry name" value="Tetratricopeptide repeat domain"/>
    <property type="match status" value="1"/>
</dbReference>
<protein>
    <recommendedName>
        <fullName evidence="4">TonB C-terminal domain-containing protein</fullName>
    </recommendedName>
</protein>
<reference evidence="2 3" key="1">
    <citation type="journal article" date="2013" name="J. Microbiol.">
        <title>Mucilaginibacter ginsenosidivorax sp. nov., with ginsenoside converting activity isolated from sediment.</title>
        <authorList>
            <person name="Kim J.K."/>
            <person name="Choi T.E."/>
            <person name="Liu Q.M."/>
            <person name="Park H.Y."/>
            <person name="Yi T.H."/>
            <person name="Yoon M.H."/>
            <person name="Kim S.C."/>
            <person name="Im W.T."/>
        </authorList>
    </citation>
    <scope>NUCLEOTIDE SEQUENCE [LARGE SCALE GENOMIC DNA]</scope>
    <source>
        <strain evidence="2 3">KHI28</strain>
    </source>
</reference>
<dbReference type="SUPFAM" id="SSF48452">
    <property type="entry name" value="TPR-like"/>
    <property type="match status" value="1"/>
</dbReference>